<evidence type="ECO:0000256" key="1">
    <source>
        <dbReference type="ARBA" id="ARBA00022741"/>
    </source>
</evidence>
<feature type="compositionally biased region" description="Basic and acidic residues" evidence="5">
    <location>
        <begin position="618"/>
        <end position="633"/>
    </location>
</feature>
<name>A0ABP1AKH2_9BRYO</name>
<dbReference type="PANTHER" id="PTHR12131">
    <property type="entry name" value="ATP-DEPENDENT RNA AND DNA HELICASE"/>
    <property type="match status" value="1"/>
</dbReference>
<accession>A0ABP1AKH2</accession>
<dbReference type="InterPro" id="IPR003888">
    <property type="entry name" value="FYrich_N"/>
</dbReference>
<dbReference type="SMART" id="SM00487">
    <property type="entry name" value="DEXDc"/>
    <property type="match status" value="1"/>
</dbReference>
<feature type="compositionally biased region" description="Polar residues" evidence="5">
    <location>
        <begin position="600"/>
        <end position="612"/>
    </location>
</feature>
<proteinExistence type="predicted"/>
<evidence type="ECO:0000256" key="4">
    <source>
        <dbReference type="ARBA" id="ARBA00022840"/>
    </source>
</evidence>
<keyword evidence="8" id="KW-1185">Reference proteome</keyword>
<dbReference type="Gene3D" id="1.10.3380.30">
    <property type="match status" value="1"/>
</dbReference>
<dbReference type="InterPro" id="IPR027417">
    <property type="entry name" value="P-loop_NTPase"/>
</dbReference>
<feature type="compositionally biased region" description="Basic and acidic residues" evidence="5">
    <location>
        <begin position="657"/>
        <end position="669"/>
    </location>
</feature>
<dbReference type="PANTHER" id="PTHR12131:SF1">
    <property type="entry name" value="ATP-DEPENDENT RNA HELICASE SUPV3L1, MITOCHONDRIAL-RELATED"/>
    <property type="match status" value="1"/>
</dbReference>
<evidence type="ECO:0000256" key="3">
    <source>
        <dbReference type="ARBA" id="ARBA00022806"/>
    </source>
</evidence>
<dbReference type="InterPro" id="IPR012961">
    <property type="entry name" value="Ski2/MTR4_C"/>
</dbReference>
<reference evidence="7" key="1">
    <citation type="submission" date="2024-03" db="EMBL/GenBank/DDBJ databases">
        <authorList>
            <consortium name="ELIXIR-Norway"/>
            <consortium name="Elixir Norway"/>
        </authorList>
    </citation>
    <scope>NUCLEOTIDE SEQUENCE</scope>
</reference>
<dbReference type="PROSITE" id="PS51542">
    <property type="entry name" value="FYRN"/>
    <property type="match status" value="1"/>
</dbReference>
<feature type="compositionally biased region" description="Polar residues" evidence="5">
    <location>
        <begin position="371"/>
        <end position="388"/>
    </location>
</feature>
<dbReference type="InterPro" id="IPR014001">
    <property type="entry name" value="Helicase_ATP-bd"/>
</dbReference>
<dbReference type="EMBL" id="OZ023714">
    <property type="protein sequence ID" value="CAK9863050.1"/>
    <property type="molecule type" value="Genomic_DNA"/>
</dbReference>
<evidence type="ECO:0000256" key="5">
    <source>
        <dbReference type="SAM" id="MobiDB-lite"/>
    </source>
</evidence>
<dbReference type="Gene3D" id="3.30.160.360">
    <property type="match status" value="1"/>
</dbReference>
<feature type="region of interest" description="Disordered" evidence="5">
    <location>
        <begin position="600"/>
        <end position="685"/>
    </location>
</feature>
<keyword evidence="3" id="KW-0347">Helicase</keyword>
<keyword evidence="1" id="KW-0547">Nucleotide-binding</keyword>
<gene>
    <name evidence="7" type="ORF">CSSPJE1EN2_LOCUS6045</name>
</gene>
<evidence type="ECO:0000313" key="8">
    <source>
        <dbReference type="Proteomes" id="UP001497522"/>
    </source>
</evidence>
<dbReference type="Pfam" id="PF00270">
    <property type="entry name" value="DEAD"/>
    <property type="match status" value="1"/>
</dbReference>
<dbReference type="PROSITE" id="PS51192">
    <property type="entry name" value="HELICASE_ATP_BIND_1"/>
    <property type="match status" value="1"/>
</dbReference>
<evidence type="ECO:0000313" key="7">
    <source>
        <dbReference type="EMBL" id="CAK9863050.1"/>
    </source>
</evidence>
<organism evidence="7 8">
    <name type="scientific">Sphagnum jensenii</name>
    <dbReference type="NCBI Taxonomy" id="128206"/>
    <lineage>
        <taxon>Eukaryota</taxon>
        <taxon>Viridiplantae</taxon>
        <taxon>Streptophyta</taxon>
        <taxon>Embryophyta</taxon>
        <taxon>Bryophyta</taxon>
        <taxon>Sphagnophytina</taxon>
        <taxon>Sphagnopsida</taxon>
        <taxon>Sphagnales</taxon>
        <taxon>Sphagnaceae</taxon>
        <taxon>Sphagnum</taxon>
    </lineage>
</organism>
<keyword evidence="2" id="KW-0378">Hydrolase</keyword>
<dbReference type="Pfam" id="PF08148">
    <property type="entry name" value="DSHCT"/>
    <property type="match status" value="1"/>
</dbReference>
<keyword evidence="4" id="KW-0067">ATP-binding</keyword>
<dbReference type="InterPro" id="IPR011545">
    <property type="entry name" value="DEAD/DEAH_box_helicase_dom"/>
</dbReference>
<feature type="domain" description="Helicase ATP-binding" evidence="6">
    <location>
        <begin position="759"/>
        <end position="909"/>
    </location>
</feature>
<protein>
    <recommendedName>
        <fullName evidence="6">Helicase ATP-binding domain-containing protein</fullName>
    </recommendedName>
</protein>
<evidence type="ECO:0000259" key="6">
    <source>
        <dbReference type="PROSITE" id="PS51192"/>
    </source>
</evidence>
<sequence length="1653" mass="181849">MESANLACFTGDSVFMHSMTVSENDRLTFLLHARQLSMGHGRAKPGRLKLESFWEQVGGPSTPSSSSSYKRLGYKRTGFSGERVVTLSQLRNTTVGRLDAHERLSGGLINNAEAFDVVWADPRRCRSERVGRLWWQGGKYRAGRTPFLCGFGCNSAVAEPRNVKIVEAAAAVGSKDFRASLGDVTARKSRSDATPKDSNLAEAVLPLRLTGAITVESLGFLYKGAGEDKYWSDSRSLHRHPYPVGYTALKAYKGLLFRQSIEEGQDGPVFLVGEVGKEPAVADSPAKAWALALEQSSLDGSVRIHGKKHYGFDSPVVLRHLLQMEENAVQALQDFEDLPKYNKQAVQKLCEDSPDGIRVGEENVTQSLQEYTQTPKQNSGGQKESTLSVDVKKSSGGIARNNIRLRSSLLEDSTTEKVKIDIFLGEDNEFLRPPSRASHNRVDSSSNLNHKFEEKAQDTFAQALGPHKASFKETKIGSRTGATSSVETAQDSLLLTKKWRKDGVVSTETSNGEPSGSSSWRQELIQRATGELSSQKRFGPRAAPVNQIFSGGPLNRNNVSKFWKSPIANEAKGGTSHGPRSLANLLQDWSKSERWDSIFNQKSLSDSTNKSTEAAPIDGHENDGAMNTERDGRSLVSSENQAYQERRSTLGAQFLRQRSERRANRRPLEDTSDTPSGFRLSDGTSDNRGNFVWNGEKFGSGSGGKMLLAEEIRQLIVDQKFEEALTVLKQTKETGQIPDQSVFTGVLPFMVDDWQSKAVEHVNNGNSVLVCAPTGAGKSTVVELCLYETLAKEKKALVVTPFEGLVQHLFQKFQKMYGISRVGAFWGGHRIHEDAPLIVVTVEALLSVVRQRLFNLGTEKGHLLGFVDLVVLDKFQTLGDEAIGPMWEELLLLVGHQAGKSNIKLLALSMPAKNAGNVVSWLDSIYGPCKLVTCKLEPVPKTYLFCDPLGLHPLHKIDGAKHQSAYRTNGNKGIEELRIQSSGGSLLTSAHFRPSLRYLLCGLEKQMMLPAIVFFFRPENCNVGLKDATEIYPAGLLSEMEVTRVRVQLDNLLETNPNLRTLVKEEDEAAVLLGMTAYHEGQLPVWQNFLRNLLQNDLIKLVFATDSLLQHTHICVRTVVISSVVRNTHAGNSLLPTSEFWQLQDVAGRRGVDAEGTVVFLKSLQSGPKEAASVVSESPPAISSAFTPSYSLLLNLVSKHSLPQVKEILQRSFSDHVVTKDASQLDLKIKQCQKQKQLLEDKLFQELARENGSKLKEAAIFTRVDVRAQGCGKPWSHGVIPAVLLAVVPGPTEMFYMTLCADNNFRLVPAGAIDHVYLEEEATVYTTFKKITGDVLQSPSIPPKEKWNVVPTGSSGYVAVGSKDTSILVDVILQHSEHQPRPDIEDKAKILRKDIEAVDLEMKSLHSKVTLHHGNGGTGRVETRATVGATWKEAIRKIHALERAGALTPCESNTSLLKLQPLGVLISRLQGVENELWVALLLTSSVIKPLTAPELAAIFSALALNEQQKKKFVPNKVEPLFKAPKRIQLALGKLATLREEALALQGFDNPPLCFDTSVAASVHAWARGTYWSQLSRYTSLSEGGIVRVLQKTIKLLQLIDSVSSQSTKELSALGGTPGLHNIARRAALLLQRFPVESEEKEEKVMDLVKGSYN</sequence>
<dbReference type="SMART" id="SM01142">
    <property type="entry name" value="DSHCT"/>
    <property type="match status" value="1"/>
</dbReference>
<feature type="region of interest" description="Disordered" evidence="5">
    <location>
        <begin position="371"/>
        <end position="392"/>
    </location>
</feature>
<dbReference type="SUPFAM" id="SSF52540">
    <property type="entry name" value="P-loop containing nucleoside triphosphate hydrolases"/>
    <property type="match status" value="2"/>
</dbReference>
<dbReference type="InterPro" id="IPR050699">
    <property type="entry name" value="RNA-DNA_Helicase"/>
</dbReference>
<evidence type="ECO:0000256" key="2">
    <source>
        <dbReference type="ARBA" id="ARBA00022801"/>
    </source>
</evidence>
<dbReference type="Gene3D" id="3.40.50.300">
    <property type="entry name" value="P-loop containing nucleotide triphosphate hydrolases"/>
    <property type="match status" value="2"/>
</dbReference>
<dbReference type="Proteomes" id="UP001497522">
    <property type="component" value="Chromosome 13"/>
</dbReference>